<keyword evidence="7" id="KW-1185">Reference proteome</keyword>
<accession>A0A9P5TVE6</accession>
<dbReference type="GO" id="GO:0005886">
    <property type="term" value="C:plasma membrane"/>
    <property type="evidence" value="ECO:0007669"/>
    <property type="project" value="TreeGrafter"/>
</dbReference>
<gene>
    <name evidence="6" type="ORF">BDP27DRAFT_1387062</name>
</gene>
<evidence type="ECO:0000256" key="1">
    <source>
        <dbReference type="ARBA" id="ARBA00000085"/>
    </source>
</evidence>
<dbReference type="PANTHER" id="PTHR43047">
    <property type="entry name" value="TWO-COMPONENT HISTIDINE PROTEIN KINASE"/>
    <property type="match status" value="1"/>
</dbReference>
<dbReference type="SUPFAM" id="SSF55874">
    <property type="entry name" value="ATPase domain of HSP90 chaperone/DNA topoisomerase II/histidine kinase"/>
    <property type="match status" value="1"/>
</dbReference>
<dbReference type="Proteomes" id="UP000772434">
    <property type="component" value="Unassembled WGS sequence"/>
</dbReference>
<dbReference type="InterPro" id="IPR003594">
    <property type="entry name" value="HATPase_dom"/>
</dbReference>
<sequence length="176" mass="19441">MRSMLLPLHLATDARNLELVTDLDMSIDEIARRAAYEALGEDSAAVARHLKEEPSGVNHYGAVVGDETRLRQIVTNLASNTCKFTPSGGKLTIRTRLIHPIVLSGERKKEQVINSGNILNLQNVEQLNEEQTPDRIVVRIEVADTGSSIRLQDMAQSKLFSAFNQTEQGRHPSSAL</sequence>
<dbReference type="AlphaFoldDB" id="A0A9P5TVE6"/>
<comment type="caution">
    <text evidence="6">The sequence shown here is derived from an EMBL/GenBank/DDBJ whole genome shotgun (WGS) entry which is preliminary data.</text>
</comment>
<dbReference type="Gene3D" id="3.30.565.10">
    <property type="entry name" value="Histidine kinase-like ATPase, C-terminal domain"/>
    <property type="match status" value="1"/>
</dbReference>
<evidence type="ECO:0000313" key="6">
    <source>
        <dbReference type="EMBL" id="KAF9028519.1"/>
    </source>
</evidence>
<keyword evidence="4" id="KW-0418">Kinase</keyword>
<protein>
    <recommendedName>
        <fullName evidence="2">histidine kinase</fullName>
        <ecNumber evidence="2">2.7.13.3</ecNumber>
    </recommendedName>
</protein>
<dbReference type="InterPro" id="IPR036890">
    <property type="entry name" value="HATPase_C_sf"/>
</dbReference>
<evidence type="ECO:0000256" key="2">
    <source>
        <dbReference type="ARBA" id="ARBA00012438"/>
    </source>
</evidence>
<dbReference type="Pfam" id="PF02518">
    <property type="entry name" value="HATPase_c"/>
    <property type="match status" value="1"/>
</dbReference>
<feature type="domain" description="Histidine kinase/HSP90-like ATPase" evidence="5">
    <location>
        <begin position="65"/>
        <end position="167"/>
    </location>
</feature>
<name>A0A9P5TVE6_9AGAR</name>
<dbReference type="GO" id="GO:0000155">
    <property type="term" value="F:phosphorelay sensor kinase activity"/>
    <property type="evidence" value="ECO:0007669"/>
    <property type="project" value="TreeGrafter"/>
</dbReference>
<dbReference type="EMBL" id="JADNRY010000733">
    <property type="protein sequence ID" value="KAF9028519.1"/>
    <property type="molecule type" value="Genomic_DNA"/>
</dbReference>
<organism evidence="6 7">
    <name type="scientific">Rhodocollybia butyracea</name>
    <dbReference type="NCBI Taxonomy" id="206335"/>
    <lineage>
        <taxon>Eukaryota</taxon>
        <taxon>Fungi</taxon>
        <taxon>Dikarya</taxon>
        <taxon>Basidiomycota</taxon>
        <taxon>Agaricomycotina</taxon>
        <taxon>Agaricomycetes</taxon>
        <taxon>Agaricomycetidae</taxon>
        <taxon>Agaricales</taxon>
        <taxon>Marasmiineae</taxon>
        <taxon>Omphalotaceae</taxon>
        <taxon>Rhodocollybia</taxon>
    </lineage>
</organism>
<evidence type="ECO:0000256" key="4">
    <source>
        <dbReference type="ARBA" id="ARBA00022777"/>
    </source>
</evidence>
<dbReference type="GO" id="GO:0009927">
    <property type="term" value="F:histidine phosphotransfer kinase activity"/>
    <property type="evidence" value="ECO:0007669"/>
    <property type="project" value="TreeGrafter"/>
</dbReference>
<evidence type="ECO:0000313" key="7">
    <source>
        <dbReference type="Proteomes" id="UP000772434"/>
    </source>
</evidence>
<comment type="catalytic activity">
    <reaction evidence="1">
        <text>ATP + protein L-histidine = ADP + protein N-phospho-L-histidine.</text>
        <dbReference type="EC" id="2.7.13.3"/>
    </reaction>
</comment>
<evidence type="ECO:0000256" key="3">
    <source>
        <dbReference type="ARBA" id="ARBA00022679"/>
    </source>
</evidence>
<reference evidence="6" key="1">
    <citation type="submission" date="2020-11" db="EMBL/GenBank/DDBJ databases">
        <authorList>
            <consortium name="DOE Joint Genome Institute"/>
            <person name="Ahrendt S."/>
            <person name="Riley R."/>
            <person name="Andreopoulos W."/>
            <person name="Labutti K."/>
            <person name="Pangilinan J."/>
            <person name="Ruiz-Duenas F.J."/>
            <person name="Barrasa J.M."/>
            <person name="Sanchez-Garcia M."/>
            <person name="Camarero S."/>
            <person name="Miyauchi S."/>
            <person name="Serrano A."/>
            <person name="Linde D."/>
            <person name="Babiker R."/>
            <person name="Drula E."/>
            <person name="Ayuso-Fernandez I."/>
            <person name="Pacheco R."/>
            <person name="Padilla G."/>
            <person name="Ferreira P."/>
            <person name="Barriuso J."/>
            <person name="Kellner H."/>
            <person name="Castanera R."/>
            <person name="Alfaro M."/>
            <person name="Ramirez L."/>
            <person name="Pisabarro A.G."/>
            <person name="Kuo A."/>
            <person name="Tritt A."/>
            <person name="Lipzen A."/>
            <person name="He G."/>
            <person name="Yan M."/>
            <person name="Ng V."/>
            <person name="Cullen D."/>
            <person name="Martin F."/>
            <person name="Rosso M.-N."/>
            <person name="Henrissat B."/>
            <person name="Hibbett D."/>
            <person name="Martinez A.T."/>
            <person name="Grigoriev I.V."/>
        </authorList>
    </citation>
    <scope>NUCLEOTIDE SEQUENCE</scope>
    <source>
        <strain evidence="6">AH 40177</strain>
    </source>
</reference>
<keyword evidence="3" id="KW-0808">Transferase</keyword>
<proteinExistence type="predicted"/>
<evidence type="ECO:0000259" key="5">
    <source>
        <dbReference type="Pfam" id="PF02518"/>
    </source>
</evidence>
<dbReference type="OrthoDB" id="60033at2759"/>
<dbReference type="EC" id="2.7.13.3" evidence="2"/>
<dbReference type="PANTHER" id="PTHR43047:SF72">
    <property type="entry name" value="OSMOSENSING HISTIDINE PROTEIN KINASE SLN1"/>
    <property type="match status" value="1"/>
</dbReference>